<dbReference type="AlphaFoldDB" id="A0A2K9MG32"/>
<dbReference type="Proteomes" id="UP000234882">
    <property type="component" value="Chromosome"/>
</dbReference>
<protein>
    <recommendedName>
        <fullName evidence="3">MBL fold metallo-hydrolase</fullName>
    </recommendedName>
</protein>
<dbReference type="SUPFAM" id="SSF56281">
    <property type="entry name" value="Metallo-hydrolase/oxidoreductase"/>
    <property type="match status" value="1"/>
</dbReference>
<name>A0A2K9MG32_9RHOB</name>
<sequence length="253" mass="27530">MAEEIVALENVFWNIRGDLRIGGVLNVGTQCSLVKLGDGRFVFLDSYTLKGDIRERIMALTDDGLAVEAVLNVHPFHTLHCAQMAEDFPAATFYGSTRHRKQVPQVAWAADTVESDAVTARYPELAFSLPDGIDYISDDESVHAGSLLVFHAASGALHVDDTFNVLPLPDIARKLLRIPRIAFHPKLKDALLDEPDAGARFCDWAGRIATEWSDTRTLCAAHSAISRFEDGAFSAALRATVAKARPGLTGSKA</sequence>
<dbReference type="EMBL" id="CP025583">
    <property type="protein sequence ID" value="AUM73986.1"/>
    <property type="molecule type" value="Genomic_DNA"/>
</dbReference>
<reference evidence="2" key="1">
    <citation type="submission" date="2017-12" db="EMBL/GenBank/DDBJ databases">
        <title>Genomic analysis of Paracoccus sp. CBA4604.</title>
        <authorList>
            <person name="Roh S.W."/>
            <person name="Kim J.Y."/>
            <person name="Kim J.S."/>
        </authorList>
    </citation>
    <scope>NUCLEOTIDE SEQUENCE [LARGE SCALE GENOMIC DNA]</scope>
    <source>
        <strain evidence="2">CBA4604</strain>
    </source>
</reference>
<accession>A0A2K9MG32</accession>
<evidence type="ECO:0000313" key="1">
    <source>
        <dbReference type="EMBL" id="AUM73986.1"/>
    </source>
</evidence>
<evidence type="ECO:0008006" key="3">
    <source>
        <dbReference type="Google" id="ProtNLM"/>
    </source>
</evidence>
<gene>
    <name evidence="1" type="ORF">CYR75_06595</name>
</gene>
<dbReference type="OrthoDB" id="7402742at2"/>
<evidence type="ECO:0000313" key="2">
    <source>
        <dbReference type="Proteomes" id="UP000234882"/>
    </source>
</evidence>
<dbReference type="InterPro" id="IPR036866">
    <property type="entry name" value="RibonucZ/Hydroxyglut_hydro"/>
</dbReference>
<dbReference type="KEGG" id="paru:CYR75_06595"/>
<keyword evidence="2" id="KW-1185">Reference proteome</keyword>
<proteinExistence type="predicted"/>
<organism evidence="1 2">
    <name type="scientific">Paracoccus jeotgali</name>
    <dbReference type="NCBI Taxonomy" id="2065379"/>
    <lineage>
        <taxon>Bacteria</taxon>
        <taxon>Pseudomonadati</taxon>
        <taxon>Pseudomonadota</taxon>
        <taxon>Alphaproteobacteria</taxon>
        <taxon>Rhodobacterales</taxon>
        <taxon>Paracoccaceae</taxon>
        <taxon>Paracoccus</taxon>
    </lineage>
</organism>